<reference evidence="2 3" key="1">
    <citation type="submission" date="2018-06" db="EMBL/GenBank/DDBJ databases">
        <title>Comparative genomics reveals the genomic features of Rhizophagus irregularis, R. cerebriforme, R. diaphanum and Gigaspora rosea, and their symbiotic lifestyle signature.</title>
        <authorList>
            <person name="Morin E."/>
            <person name="San Clemente H."/>
            <person name="Chen E.C.H."/>
            <person name="De La Providencia I."/>
            <person name="Hainaut M."/>
            <person name="Kuo A."/>
            <person name="Kohler A."/>
            <person name="Murat C."/>
            <person name="Tang N."/>
            <person name="Roy S."/>
            <person name="Loubradou J."/>
            <person name="Henrissat B."/>
            <person name="Grigoriev I.V."/>
            <person name="Corradi N."/>
            <person name="Roux C."/>
            <person name="Martin F.M."/>
        </authorList>
    </citation>
    <scope>NUCLEOTIDE SEQUENCE [LARGE SCALE GENOMIC DNA]</scope>
    <source>
        <strain evidence="2 3">DAOM 227022</strain>
    </source>
</reference>
<dbReference type="OrthoDB" id="2370407at2759"/>
<sequence>MGLLKSGDDNDWEKIVIDLLSLIENFIQREDADRETLERLCLKPHIETLMNSSLPIDIRKKDTRHFLNSLNEFNDGISKTPKTFVASRIKYNQIELDFPEERDRFFVDFNKWTISTTIKSIEAAVDSAYINDALEIKYSKISSWDLQIESKEQTLRLYLSEHLKHDSLCLSGIYNKKTSDKILIIIKFDKDVKGDLEKIFTDRHVKKMVQLPKVPESLVLQPKFNIAVHDILSKSSEASITPENDTNNKQIIKLLKDANLDHGSSSFDPTIELTNFSQSCIGACNAEFSLNIDNPSERQRFENIRITSSTSNHSRAKLQILDAERHNVSRPSKQRSKLLKLKKQTNNKGEEGTNGDKLSNDMFKEETSKQSNLQNQDGSDGDFIMVEPNNDTTDITITENQMNLSGQEFRLSEEPKFPNLMKRKTLDSNEDEAEKPRFNNLINLIKKNKFYKEQLKVNKRNSPIKSEKDFWNPSEKDITDSIKYDADDEVVERMRAQFPMEFFRELIRKNTSIPKSNDEKQESSSIISSNNGTTHSPEKDNIVNVERRSSKYADEKLDEEIRRLLLCIGETISRQFKALQKANEIRLTQGLGTQEGRNELASLEQSLIEMEKFDSENGKI</sequence>
<gene>
    <name evidence="2" type="ORF">C1645_736136</name>
</gene>
<evidence type="ECO:0000256" key="1">
    <source>
        <dbReference type="SAM" id="MobiDB-lite"/>
    </source>
</evidence>
<keyword evidence="3" id="KW-1185">Reference proteome</keyword>
<comment type="caution">
    <text evidence="2">The sequence shown here is derived from an EMBL/GenBank/DDBJ whole genome shotgun (WGS) entry which is preliminary data.</text>
</comment>
<name>A0A397T3F0_9GLOM</name>
<dbReference type="EMBL" id="QKYT01000120">
    <property type="protein sequence ID" value="RIA92683.1"/>
    <property type="molecule type" value="Genomic_DNA"/>
</dbReference>
<dbReference type="Proteomes" id="UP000265703">
    <property type="component" value="Unassembled WGS sequence"/>
</dbReference>
<feature type="region of interest" description="Disordered" evidence="1">
    <location>
        <begin position="322"/>
        <end position="360"/>
    </location>
</feature>
<feature type="region of interest" description="Disordered" evidence="1">
    <location>
        <begin position="513"/>
        <end position="541"/>
    </location>
</feature>
<dbReference type="AlphaFoldDB" id="A0A397T3F0"/>
<evidence type="ECO:0000313" key="3">
    <source>
        <dbReference type="Proteomes" id="UP000265703"/>
    </source>
</evidence>
<feature type="compositionally biased region" description="Basic residues" evidence="1">
    <location>
        <begin position="332"/>
        <end position="345"/>
    </location>
</feature>
<protein>
    <submittedName>
        <fullName evidence="2">Uncharacterized protein</fullName>
    </submittedName>
</protein>
<organism evidence="2 3">
    <name type="scientific">Glomus cerebriforme</name>
    <dbReference type="NCBI Taxonomy" id="658196"/>
    <lineage>
        <taxon>Eukaryota</taxon>
        <taxon>Fungi</taxon>
        <taxon>Fungi incertae sedis</taxon>
        <taxon>Mucoromycota</taxon>
        <taxon>Glomeromycotina</taxon>
        <taxon>Glomeromycetes</taxon>
        <taxon>Glomerales</taxon>
        <taxon>Glomeraceae</taxon>
        <taxon>Glomus</taxon>
    </lineage>
</organism>
<accession>A0A397T3F0</accession>
<evidence type="ECO:0000313" key="2">
    <source>
        <dbReference type="EMBL" id="RIA92683.1"/>
    </source>
</evidence>
<proteinExistence type="predicted"/>